<dbReference type="InterPro" id="IPR052701">
    <property type="entry name" value="GAG_Ulvan_Degrading_Sulfatases"/>
</dbReference>
<name>A0ABT8S4B6_9BURK</name>
<feature type="transmembrane region" description="Helical" evidence="1">
    <location>
        <begin position="56"/>
        <end position="77"/>
    </location>
</feature>
<comment type="caution">
    <text evidence="3">The sequence shown here is derived from an EMBL/GenBank/DDBJ whole genome shotgun (WGS) entry which is preliminary data.</text>
</comment>
<dbReference type="Gene3D" id="3.40.720.10">
    <property type="entry name" value="Alkaline Phosphatase, subunit A"/>
    <property type="match status" value="1"/>
</dbReference>
<feature type="domain" description="Sulfatase N-terminal" evidence="2">
    <location>
        <begin position="334"/>
        <end position="624"/>
    </location>
</feature>
<evidence type="ECO:0000259" key="2">
    <source>
        <dbReference type="Pfam" id="PF00884"/>
    </source>
</evidence>
<dbReference type="InterPro" id="IPR000917">
    <property type="entry name" value="Sulfatase_N"/>
</dbReference>
<protein>
    <submittedName>
        <fullName evidence="3">Sulfatase-like hydrolase/transferase</fullName>
    </submittedName>
</protein>
<evidence type="ECO:0000313" key="3">
    <source>
        <dbReference type="EMBL" id="MDO1533741.1"/>
    </source>
</evidence>
<evidence type="ECO:0000313" key="4">
    <source>
        <dbReference type="Proteomes" id="UP001169027"/>
    </source>
</evidence>
<evidence type="ECO:0000256" key="1">
    <source>
        <dbReference type="SAM" id="Phobius"/>
    </source>
</evidence>
<feature type="transmembrane region" description="Helical" evidence="1">
    <location>
        <begin position="166"/>
        <end position="186"/>
    </location>
</feature>
<keyword evidence="1" id="KW-1133">Transmembrane helix</keyword>
<keyword evidence="1" id="KW-0812">Transmembrane</keyword>
<accession>A0ABT8S4B6</accession>
<keyword evidence="1" id="KW-0472">Membrane</keyword>
<feature type="transmembrane region" description="Helical" evidence="1">
    <location>
        <begin position="128"/>
        <end position="154"/>
    </location>
</feature>
<dbReference type="Proteomes" id="UP001169027">
    <property type="component" value="Unassembled WGS sequence"/>
</dbReference>
<organism evidence="3 4">
    <name type="scientific">Variovorax ginsengisoli</name>
    <dbReference type="NCBI Taxonomy" id="363844"/>
    <lineage>
        <taxon>Bacteria</taxon>
        <taxon>Pseudomonadati</taxon>
        <taxon>Pseudomonadota</taxon>
        <taxon>Betaproteobacteria</taxon>
        <taxon>Burkholderiales</taxon>
        <taxon>Comamonadaceae</taxon>
        <taxon>Variovorax</taxon>
    </lineage>
</organism>
<dbReference type="CDD" id="cd16015">
    <property type="entry name" value="LTA_synthase"/>
    <property type="match status" value="1"/>
</dbReference>
<gene>
    <name evidence="3" type="ORF">Q2T77_15725</name>
</gene>
<feature type="transmembrane region" description="Helical" evidence="1">
    <location>
        <begin position="219"/>
        <end position="238"/>
    </location>
</feature>
<proteinExistence type="predicted"/>
<dbReference type="PANTHER" id="PTHR43751:SF3">
    <property type="entry name" value="SULFATASE N-TERMINAL DOMAIN-CONTAINING PROTEIN"/>
    <property type="match status" value="1"/>
</dbReference>
<dbReference type="Gene3D" id="3.30.1120.10">
    <property type="match status" value="1"/>
</dbReference>
<reference evidence="3" key="1">
    <citation type="submission" date="2023-06" db="EMBL/GenBank/DDBJ databases">
        <authorList>
            <person name="Jiang Y."/>
            <person name="Liu Q."/>
        </authorList>
    </citation>
    <scope>NUCLEOTIDE SEQUENCE</scope>
    <source>
        <strain evidence="3">CGMCC 1.12090</strain>
    </source>
</reference>
<keyword evidence="4" id="KW-1185">Reference proteome</keyword>
<feature type="transmembrane region" description="Helical" evidence="1">
    <location>
        <begin position="16"/>
        <end position="44"/>
    </location>
</feature>
<dbReference type="EMBL" id="JAUKVY010000010">
    <property type="protein sequence ID" value="MDO1533741.1"/>
    <property type="molecule type" value="Genomic_DNA"/>
</dbReference>
<sequence length="733" mass="81130">MGTAPDARAHSVSPWFLAWLMVAPLALVLLVSKTGKVFLAFFYLGNTLDSSSPLAVLRWLWGFTSLRFALALLAAIVVQRWVFPRRRILIVPMAAAFMVALALASVLFKGSQTLIQTLSNWTIMAVEQGWMVMACIWNDAILVAMLVLVVGAFLQVRPAMAPGWRVRIVQTIVVLLCALVGIDYVYQLAMGQPTNTRVLVFAATNIKDMAPLVNAEVTPFRVIAVLAPILGSAVWAWYTRRLALLTVRRGWHPDASFCVSGMMAAAVFFPGLDVGFLEAERHTEGTIAALVKSMKPSPAEEIRARAQEDYVQSGQATWNSSNMQLTPTSVARKRNVVIVMMESVRAVSTTIHSPGIATTPFLKQLADKGMQVEDMNAVIPRTAAAWMAVLTGQYPVTNEGIAKWAEERTNGAPVIRGLPTALRELGYGTSYFSPTVREIFNDTELLQALGFDSIVTGKDLMRPGMKNANYFGLADDAMVDPIMEWTRAQMKAGRPFMTTIMTNVGHHDYTTPDSWEKVRFEGVNDPVLTSYYNCLLYIDGVIARLMQGYEELGVLDETVFVFLGDHGQIFGEHGLKQSFNAIYQEGIHVPAVIYAPGLITPNQRISGSRQQIDVLPTVVELLGYRIENARLPGKSLLSPADPNRRLYLSSSVDWTFLGVRQGRRKFIYSFDRNPMEVYDLETDPTETHALQNVDPRELASIRNDLLEWKVNAELAMYGVPGHAKSEHVRAGGP</sequence>
<dbReference type="RefSeq" id="WP_301810691.1">
    <property type="nucleotide sequence ID" value="NZ_JAUJZH010000010.1"/>
</dbReference>
<dbReference type="PANTHER" id="PTHR43751">
    <property type="entry name" value="SULFATASE"/>
    <property type="match status" value="1"/>
</dbReference>
<dbReference type="Pfam" id="PF00884">
    <property type="entry name" value="Sulfatase"/>
    <property type="match status" value="1"/>
</dbReference>
<dbReference type="SUPFAM" id="SSF53649">
    <property type="entry name" value="Alkaline phosphatase-like"/>
    <property type="match status" value="1"/>
</dbReference>
<dbReference type="InterPro" id="IPR017850">
    <property type="entry name" value="Alkaline_phosphatase_core_sf"/>
</dbReference>
<feature type="transmembrane region" description="Helical" evidence="1">
    <location>
        <begin position="89"/>
        <end position="108"/>
    </location>
</feature>